<keyword evidence="1" id="KW-0732">Signal</keyword>
<dbReference type="EMBL" id="JAEHFW010000001">
    <property type="protein sequence ID" value="MBK0378350.1"/>
    <property type="molecule type" value="Genomic_DNA"/>
</dbReference>
<accession>A0A934PSR2</accession>
<evidence type="ECO:0000313" key="2">
    <source>
        <dbReference type="EMBL" id="MBK0378350.1"/>
    </source>
</evidence>
<organism evidence="2 3">
    <name type="scientific">Mucilaginibacter segetis</name>
    <dbReference type="NCBI Taxonomy" id="2793071"/>
    <lineage>
        <taxon>Bacteria</taxon>
        <taxon>Pseudomonadati</taxon>
        <taxon>Bacteroidota</taxon>
        <taxon>Sphingobacteriia</taxon>
        <taxon>Sphingobacteriales</taxon>
        <taxon>Sphingobacteriaceae</taxon>
        <taxon>Mucilaginibacter</taxon>
    </lineage>
</organism>
<dbReference type="RefSeq" id="WP_200064061.1">
    <property type="nucleotide sequence ID" value="NZ_JAEHFW010000001.1"/>
</dbReference>
<keyword evidence="3" id="KW-1185">Reference proteome</keyword>
<protein>
    <recommendedName>
        <fullName evidence="4">Lipoprotein</fullName>
    </recommendedName>
</protein>
<evidence type="ECO:0000313" key="3">
    <source>
        <dbReference type="Proteomes" id="UP000613193"/>
    </source>
</evidence>
<evidence type="ECO:0000256" key="1">
    <source>
        <dbReference type="SAM" id="SignalP"/>
    </source>
</evidence>
<dbReference type="AlphaFoldDB" id="A0A934PSR2"/>
<reference evidence="2" key="1">
    <citation type="submission" date="2020-12" db="EMBL/GenBank/DDBJ databases">
        <title>Bacterial novel species Mucilaginibacter sp. SD-g isolated from soil.</title>
        <authorList>
            <person name="Jung H.-Y."/>
        </authorList>
    </citation>
    <scope>NUCLEOTIDE SEQUENCE</scope>
    <source>
        <strain evidence="2">SD-g</strain>
    </source>
</reference>
<sequence length="106" mass="12203">MKKFYLLLLCSVFVLASCSSTKKVFSANHPQDGKSYETAVIITETHEKPGIDAEYAWLKEHYPGYKTRSQALTYKDKRPYDIINITTADGKELSVYFDINNFYGKF</sequence>
<feature type="signal peptide" evidence="1">
    <location>
        <begin position="1"/>
        <end position="16"/>
    </location>
</feature>
<feature type="chain" id="PRO_5037451262" description="Lipoprotein" evidence="1">
    <location>
        <begin position="17"/>
        <end position="106"/>
    </location>
</feature>
<gene>
    <name evidence="2" type="ORF">I5M19_03470</name>
</gene>
<proteinExistence type="predicted"/>
<comment type="caution">
    <text evidence="2">The sequence shown here is derived from an EMBL/GenBank/DDBJ whole genome shotgun (WGS) entry which is preliminary data.</text>
</comment>
<dbReference type="Proteomes" id="UP000613193">
    <property type="component" value="Unassembled WGS sequence"/>
</dbReference>
<dbReference type="PROSITE" id="PS51257">
    <property type="entry name" value="PROKAR_LIPOPROTEIN"/>
    <property type="match status" value="1"/>
</dbReference>
<name>A0A934PSR2_9SPHI</name>
<evidence type="ECO:0008006" key="4">
    <source>
        <dbReference type="Google" id="ProtNLM"/>
    </source>
</evidence>